<dbReference type="SUPFAM" id="SSF54928">
    <property type="entry name" value="RNA-binding domain, RBD"/>
    <property type="match status" value="1"/>
</dbReference>
<feature type="domain" description="RRM" evidence="8">
    <location>
        <begin position="54"/>
        <end position="137"/>
    </location>
</feature>
<dbReference type="PANTHER" id="PTHR12311:SF7">
    <property type="entry name" value="ACTIVATOR OF BASAL TRANSCRIPTION 1"/>
    <property type="match status" value="1"/>
</dbReference>
<dbReference type="GO" id="GO:0034462">
    <property type="term" value="P:small-subunit processome assembly"/>
    <property type="evidence" value="ECO:0007669"/>
    <property type="project" value="TreeGrafter"/>
</dbReference>
<dbReference type="InterPro" id="IPR000504">
    <property type="entry name" value="RRM_dom"/>
</dbReference>
<dbReference type="OrthoDB" id="5855206at2759"/>
<evidence type="ECO:0000259" key="8">
    <source>
        <dbReference type="PROSITE" id="PS50102"/>
    </source>
</evidence>
<organism evidence="9 10">
    <name type="scientific">Branchiostoma lanceolatum</name>
    <name type="common">Common lancelet</name>
    <name type="synonym">Amphioxus lanceolatum</name>
    <dbReference type="NCBI Taxonomy" id="7740"/>
    <lineage>
        <taxon>Eukaryota</taxon>
        <taxon>Metazoa</taxon>
        <taxon>Chordata</taxon>
        <taxon>Cephalochordata</taxon>
        <taxon>Leptocardii</taxon>
        <taxon>Amphioxiformes</taxon>
        <taxon>Branchiostomatidae</taxon>
        <taxon>Branchiostoma</taxon>
    </lineage>
</organism>
<keyword evidence="5" id="KW-0539">Nucleus</keyword>
<feature type="compositionally biased region" description="Basic and acidic residues" evidence="7">
    <location>
        <begin position="202"/>
        <end position="240"/>
    </location>
</feature>
<evidence type="ECO:0000256" key="6">
    <source>
        <dbReference type="PROSITE-ProRule" id="PRU00176"/>
    </source>
</evidence>
<keyword evidence="10" id="KW-1185">Reference proteome</keyword>
<dbReference type="EMBL" id="OV696687">
    <property type="protein sequence ID" value="CAH1254867.1"/>
    <property type="molecule type" value="Genomic_DNA"/>
</dbReference>
<comment type="subcellular location">
    <subcellularLocation>
        <location evidence="1">Nucleus</location>
        <location evidence="1">Nucleolus</location>
    </subcellularLocation>
</comment>
<evidence type="ECO:0000256" key="1">
    <source>
        <dbReference type="ARBA" id="ARBA00004604"/>
    </source>
</evidence>
<feature type="compositionally biased region" description="Basic and acidic residues" evidence="7">
    <location>
        <begin position="16"/>
        <end position="25"/>
    </location>
</feature>
<comment type="similarity">
    <text evidence="2">Belongs to the ESF2/ABP1 family.</text>
</comment>
<dbReference type="GO" id="GO:0000447">
    <property type="term" value="P:endonucleolytic cleavage in ITS1 to separate SSU-rRNA from 5.8S rRNA and LSU-rRNA from tricistronic rRNA transcript (SSU-rRNA, 5.8S rRNA, LSU-rRNA)"/>
    <property type="evidence" value="ECO:0007669"/>
    <property type="project" value="TreeGrafter"/>
</dbReference>
<dbReference type="GO" id="GO:0003723">
    <property type="term" value="F:RNA binding"/>
    <property type="evidence" value="ECO:0007669"/>
    <property type="project" value="UniProtKB-UniRule"/>
</dbReference>
<feature type="compositionally biased region" description="Basic residues" evidence="7">
    <location>
        <begin position="241"/>
        <end position="250"/>
    </location>
</feature>
<evidence type="ECO:0000313" key="9">
    <source>
        <dbReference type="EMBL" id="CAH1254867.1"/>
    </source>
</evidence>
<sequence>MSGEGEASGCSDLETEQNKDEDQSARTEAPVEASDEEEDEDDSEMTEAPASEPGVVYLSHLPPRMNPKNLRHMFSQYGEVGRTFLQPGDQHKRLMKKKPGGKRQRQNFVEGWVEFRDKRLAKRIALSLNNTPIETRRRSPFYGDLWNIKYLHRFKWTHLSEQLAYERAVREQRMRTEILQAKKETKFFEESLEQSKAVQKIEEKKRKKGEEVSSREGRNFKQQKTEEEIRQWMQKKEREKEKKKKPKSKKPTIENDVMQKIFEGGPALAKK</sequence>
<keyword evidence="4 6" id="KW-0694">RNA-binding</keyword>
<dbReference type="CDD" id="cd12263">
    <property type="entry name" value="RRM_ABT1_like"/>
    <property type="match status" value="1"/>
</dbReference>
<evidence type="ECO:0000256" key="2">
    <source>
        <dbReference type="ARBA" id="ARBA00005819"/>
    </source>
</evidence>
<feature type="region of interest" description="Disordered" evidence="7">
    <location>
        <begin position="202"/>
        <end position="271"/>
    </location>
</feature>
<dbReference type="PANTHER" id="PTHR12311">
    <property type="entry name" value="ACTIVATOR OF BASAL TRANSCRIPTION 1"/>
    <property type="match status" value="1"/>
</dbReference>
<feature type="compositionally biased region" description="Acidic residues" evidence="7">
    <location>
        <begin position="33"/>
        <end position="45"/>
    </location>
</feature>
<dbReference type="PROSITE" id="PS50102">
    <property type="entry name" value="RRM"/>
    <property type="match status" value="1"/>
</dbReference>
<feature type="region of interest" description="Disordered" evidence="7">
    <location>
        <begin position="1"/>
        <end position="62"/>
    </location>
</feature>
<proteinExistence type="inferred from homology"/>
<dbReference type="GO" id="GO:0000472">
    <property type="term" value="P:endonucleolytic cleavage to generate mature 5'-end of SSU-rRNA from (SSU-rRNA, 5.8S rRNA, LSU-rRNA)"/>
    <property type="evidence" value="ECO:0007669"/>
    <property type="project" value="TreeGrafter"/>
</dbReference>
<dbReference type="InterPro" id="IPR034353">
    <property type="entry name" value="ABT1/ESF2_RRM"/>
</dbReference>
<dbReference type="Gene3D" id="3.30.70.330">
    <property type="match status" value="1"/>
</dbReference>
<evidence type="ECO:0000256" key="5">
    <source>
        <dbReference type="ARBA" id="ARBA00023242"/>
    </source>
</evidence>
<reference evidence="9" key="1">
    <citation type="submission" date="2022-01" db="EMBL/GenBank/DDBJ databases">
        <authorList>
            <person name="Braso-Vives M."/>
        </authorList>
    </citation>
    <scope>NUCLEOTIDE SEQUENCE</scope>
</reference>
<dbReference type="InterPro" id="IPR012677">
    <property type="entry name" value="Nucleotide-bd_a/b_plait_sf"/>
</dbReference>
<dbReference type="FunFam" id="3.30.70.330:FF:001799">
    <property type="match status" value="1"/>
</dbReference>
<dbReference type="Proteomes" id="UP000838412">
    <property type="component" value="Chromosome 2"/>
</dbReference>
<name>A0A8J9ZHW4_BRALA</name>
<evidence type="ECO:0000256" key="3">
    <source>
        <dbReference type="ARBA" id="ARBA00020737"/>
    </source>
</evidence>
<dbReference type="GO" id="GO:0005730">
    <property type="term" value="C:nucleolus"/>
    <property type="evidence" value="ECO:0007669"/>
    <property type="project" value="UniProtKB-SubCell"/>
</dbReference>
<evidence type="ECO:0000256" key="4">
    <source>
        <dbReference type="ARBA" id="ARBA00022884"/>
    </source>
</evidence>
<dbReference type="GO" id="GO:0000480">
    <property type="term" value="P:endonucleolytic cleavage in 5'-ETS of tricistronic rRNA transcript (SSU-rRNA, 5.8S rRNA, LSU-rRNA)"/>
    <property type="evidence" value="ECO:0007669"/>
    <property type="project" value="TreeGrafter"/>
</dbReference>
<gene>
    <name evidence="9" type="primary">ABT1</name>
    <name evidence="9" type="ORF">BLAG_LOCUS14113</name>
</gene>
<dbReference type="AlphaFoldDB" id="A0A8J9ZHW4"/>
<dbReference type="InterPro" id="IPR039119">
    <property type="entry name" value="ABT1/Esf2"/>
</dbReference>
<accession>A0A8J9ZHW4</accession>
<evidence type="ECO:0000256" key="7">
    <source>
        <dbReference type="SAM" id="MobiDB-lite"/>
    </source>
</evidence>
<protein>
    <recommendedName>
        <fullName evidence="3">Activator of basal transcription 1</fullName>
    </recommendedName>
</protein>
<evidence type="ECO:0000313" key="10">
    <source>
        <dbReference type="Proteomes" id="UP000838412"/>
    </source>
</evidence>
<dbReference type="InterPro" id="IPR035979">
    <property type="entry name" value="RBD_domain_sf"/>
</dbReference>